<evidence type="ECO:0000256" key="2">
    <source>
        <dbReference type="SAM" id="MobiDB-lite"/>
    </source>
</evidence>
<reference evidence="4 5" key="1">
    <citation type="journal article" date="2017" name="BMC Genomics">
        <title>Whole-genome assembly of Babesia ovata and comparative genomics between closely related pathogens.</title>
        <authorList>
            <person name="Yamagishi J."/>
            <person name="Asada M."/>
            <person name="Hakimi H."/>
            <person name="Tanaka T.Q."/>
            <person name="Sugimoto C."/>
            <person name="Kawazu S."/>
        </authorList>
    </citation>
    <scope>NUCLEOTIDE SEQUENCE [LARGE SCALE GENOMIC DNA]</scope>
    <source>
        <strain evidence="4 5">Miyake</strain>
    </source>
</reference>
<keyword evidence="5" id="KW-1185">Reference proteome</keyword>
<keyword evidence="3" id="KW-1133">Transmembrane helix</keyword>
<name>A0A2H6KJ66_9APIC</name>
<dbReference type="PANTHER" id="PTHR18976">
    <property type="entry name" value="APOLIPOPROTEIN"/>
    <property type="match status" value="1"/>
</dbReference>
<feature type="compositionally biased region" description="Basic and acidic residues" evidence="2">
    <location>
        <begin position="2432"/>
        <end position="2442"/>
    </location>
</feature>
<dbReference type="SUPFAM" id="SSF58113">
    <property type="entry name" value="Apolipoprotein A-I"/>
    <property type="match status" value="1"/>
</dbReference>
<accession>A0A2H6KJ66</accession>
<evidence type="ECO:0000256" key="1">
    <source>
        <dbReference type="SAM" id="Coils"/>
    </source>
</evidence>
<keyword evidence="1" id="KW-0175">Coiled coil</keyword>
<dbReference type="VEuPathDB" id="PiroplasmaDB:BOVATA_045360"/>
<dbReference type="PANTHER" id="PTHR18976:SF34">
    <property type="entry name" value="LIPID-BINDING PROTEIN"/>
    <property type="match status" value="1"/>
</dbReference>
<protein>
    <recommendedName>
        <fullName evidence="6">C3H1-type domain-containing protein</fullName>
    </recommendedName>
</protein>
<comment type="caution">
    <text evidence="4">The sequence shown here is derived from an EMBL/GenBank/DDBJ whole genome shotgun (WGS) entry which is preliminary data.</text>
</comment>
<evidence type="ECO:0008006" key="6">
    <source>
        <dbReference type="Google" id="ProtNLM"/>
    </source>
</evidence>
<organism evidence="4 5">
    <name type="scientific">Babesia ovata</name>
    <dbReference type="NCBI Taxonomy" id="189622"/>
    <lineage>
        <taxon>Eukaryota</taxon>
        <taxon>Sar</taxon>
        <taxon>Alveolata</taxon>
        <taxon>Apicomplexa</taxon>
        <taxon>Aconoidasida</taxon>
        <taxon>Piroplasmida</taxon>
        <taxon>Babesiidae</taxon>
        <taxon>Babesia</taxon>
    </lineage>
</organism>
<dbReference type="InterPro" id="IPR050163">
    <property type="entry name" value="Apolipoprotein_A1/A4/E"/>
</dbReference>
<feature type="region of interest" description="Disordered" evidence="2">
    <location>
        <begin position="2423"/>
        <end position="2442"/>
    </location>
</feature>
<keyword evidence="3" id="KW-0812">Transmembrane</keyword>
<sequence>MSFLHGVLDSVKDDDNVSHYFDFTNCITTIKNSMHQKGALREWEEKVKKETQSLIAHLDSLLKFNFDNMNNALELLNTLFVPDDLHKVTYQWHICISEADKLAKFFAVAKIEYFQLDHPLRNTLRNCVRRAELEVERFVAGACNSELRAAIETAEGQLKHLQKQINERFKGRVEQMAGCINVKFEEQFHTPIKNVQAKLNDAKTYLDKWIVTAHLMFSEAIQKGGEAHKKLDYTRKESTYPVGYNIQQIETAKEYIQSVNTQVTRIHSELKAWMDKTKKIVEDALLKVDGILNDVGAQSQNKLDVESATVRLKDVTQQNYVKFKQQELEGYAFKAKYTLENLASEVTKLMDEKFKAAQEQFKLWVSGSGSAGVRVPQELEQAIMSITQISNAIHAASRNVSHNHVNRVPLHRYTHAQSPNHLLSESVAQLRSSLSEVERTFPNGRQIAKPSEAHTATRYLSSISNLATTTRLVIISAIDHLNEQIKSALPDVGGLSIDSNNGSSTNKLTVALQGADTFAEQLQSLKGHFVRFPGGFDIDSMSRQLSNIVGAVQRFSSIFDSDKKDFDNLAQGITRPFNRLLQAVQMQADDQARNGLKQYLKDQLQDIYFKQYDSGKSNEPNNNDTIDKLKTDLNTQQSALPGHTSTIESAVHAMKEELKRLQKELQTNVMDKLKNVHDKGIFGDAEWKGTVGLKKIHNELRDILGPKSRDNTLAKILHDAENFHNSVIHAEATNVISDIQNFVAQQVTAATQSIQDRAKIEYYTNNKKRFDAMKSSVTKYISEIKTMIDKDMRTGVKGLMRHLIGKVDAQANQQPPAQPNSNLLDGLSTAVGDRNLQFSDKVKKLSETFKNYADPILDYIEDQFKSPPFFLPNVKGKKSTDESERISAIHSAVDTLLSHLREQKHFTHEVPGMLQNLKTSVQALHSTKFGNPAYPVLDAFPKSLVKFVEQLERGYVNRYEGSKEITWEGTLFTGSTEESKMAAKIFLSVFSILNTNLNELRKRCKVDWGGDQINEFTELGTFFSDNGFVVSDNNKQNGELQDKEGMNGTKVVGCLVGDYPCVFPSAENTRHAINTIVDSLPAYYQVGHISTFSANKLPCSVYEMLAWCSGLRHNGAYDALKQHIKTAVKTKDAQSGNELPYTDAFPRAFGAQHLENVLDHITLQSASVLTSIVGHGNASTTYSCDYFNNSFKFKYPSSGSECLDLLLDILKKLFPPLRFLHTQCNRRPDHYGWADCLYGQAVEISNWQFNTHLTDKASNQPNSQPNTESNCQPACQANCHPTSPLQSYLTDSLHGHLPHNLISVGCKSVCNTCPGTKRGMPCLTPLGFRAFSGSPKKGNELCKVLRNFFDDFYLTALFCVAPKPPTTLPEHFGFALSIVSGWHNGQPDANKRSLQSNVVASITDQSIQLYVDPSQLTDALTAAYGSVSANHSECQTPHLTSLTTTDFCKGKSGKIDCAPYIYALSTDAYNYLAKKHANLYLSWAVYLPWTFWDLLNNLYVSFCDIACQDWACNGCQQADKCRRGEHGKTATSCQHKETLNSALNSLKDTNLNGITKYRAAIAAVAGGVRTYNERVAASNDAVKKVITDLHKYTQSDSKLRVFLNNLQTAHNRRDTGYQLAKDEVDKKLQECQEQAKKFTDSLDTSNTKNKLNDSFNDLNDSLRVTLSHVRSTVEYEAKRLETVKAAKAAEFSDTEEKITATLKSMKISVDCKIDAQIRELISKLRERVQKILDELRGIDKRFREYYNALQEWIIKAEKVVDEAHGEVNRLLGHINNTSTTYPMQITSRAEQLERDVEGLYNAGQAATEKVKAEVKIALAAVKSLETAVKYDLHTVRGQINEKIGEYVRNTVSNVMDAAKEANTNWSDTDNTKFPGITELKLKLKEGELGTLVKDLSDTRDAAGYALENFLDWLKITYNLKTAVPADTSKLTNALETDLTKELNNQLPDVNGQQRVRLDNLTVSFANGKGNGNTGSRQALDDAITKIQTDVTGALGSIEGVKDGALADLRNVKDNIRKLCEVIKKDAGDDKGEVDDTLRGRLNDLKKRYFEVYEEEKKNGEKSIKKIQKQFGVLHMDLVSKPIKDAEAFITFCSEAETYFTKELKDQVDKDVQKAKTEIICHARKQYVDAIKDLLTKFAEKVQSELQPLPQELRDDLEQGHKGFVDKLGRYFILQIRDFFPTRIVPPEQRKTLKDFADILRLRFNDFVVALCDQADFKKNVNVFFEPSRQALHRLLTDLIRSEHFDRTFNTNIDNFNNVLHNFAPKNFSGPCSPLLDALNAGLNRLGTELNKAYVSAYDGEKPTDGWVTEVTETSKSSDVASPKYKFTDEGEKCAKVCATLLSTLYTKLSDLRQRCKNGVRNGFNKDTINKTTRLGRFFDGEGFVVSDPDDQNGELQHKKGFTGQNIYEKLTVQHTDQTQKHYKLVSDEDDKDPVTGKQEKPDVKTTAQKYSVLKDFVGHLHQYFSVNHYATSFSTKHPSSINDMLQWLSGLPHNHIFTKLPHHVKTLFDRPKEREHEDYSAFQPNELKLDATVPLSAETIIKELGMVCSQSHSVLTSIQGHGHSGGIYACDFYTNSAKLVYPSNPGKCLDLLVEILSRVFHQLHFLHKQCTYPMDLGGWLDCVYGRAVGGSDWHCNAKQCPNQMAHQKCPQQGDQKCNQHPKCGLKSPLQSFLEDGLQGFLPHPYNKSDCKMTCSLANHRGIACKTPMGFTDISHVASRKSTAKRLKDVLSLFCGRAGAPLTKLCSQLNCLLPTAPKTLGDMFAFYYSFITTWGDKGRQHKKDAFDLAVQKAHFERPYGDLDVYSIFKGSHSAKTAGHTDGDLLSLVCSTQSPGKCGLYLSSLSNDISATFSAKHGDKYLSWIVYMTETFYDLLKKLFDECNGSCGGDRPRCRIANCPPTCTVAKQPSTSSHSDPCKSLVNCKTTHPTLCKYGFTINSPPKLGGKDDPALKRTCHDLCTILEKIVKEGSVLYNLVHKTIPKYLFEIRSKFIWTLLALWSLSLLYLLHIAVVRLDVLRIRSHLRSPASHRVAAQSLLAAARVKALANVKYFSP</sequence>
<feature type="coiled-coil region" evidence="1">
    <location>
        <begin position="644"/>
        <end position="675"/>
    </location>
</feature>
<gene>
    <name evidence="4" type="ORF">BOVATA_045360</name>
</gene>
<dbReference type="RefSeq" id="XP_028869286.1">
    <property type="nucleotide sequence ID" value="XM_029013453.1"/>
</dbReference>
<dbReference type="Proteomes" id="UP000236319">
    <property type="component" value="Unassembled WGS sequence"/>
</dbReference>
<evidence type="ECO:0000256" key="3">
    <source>
        <dbReference type="SAM" id="Phobius"/>
    </source>
</evidence>
<dbReference type="OrthoDB" id="366923at2759"/>
<dbReference type="GeneID" id="39876813"/>
<feature type="transmembrane region" description="Helical" evidence="3">
    <location>
        <begin position="2990"/>
        <end position="3013"/>
    </location>
</feature>
<dbReference type="EMBL" id="BDSA01000012">
    <property type="protein sequence ID" value="GBE63043.1"/>
    <property type="molecule type" value="Genomic_DNA"/>
</dbReference>
<keyword evidence="3" id="KW-0472">Membrane</keyword>
<evidence type="ECO:0000313" key="5">
    <source>
        <dbReference type="Proteomes" id="UP000236319"/>
    </source>
</evidence>
<evidence type="ECO:0000313" key="4">
    <source>
        <dbReference type="EMBL" id="GBE63043.1"/>
    </source>
</evidence>
<proteinExistence type="predicted"/>